<keyword evidence="2 8" id="KW-0813">Transport</keyword>
<feature type="domain" description="ABC transmembrane type-1" evidence="9">
    <location>
        <begin position="18"/>
        <end position="206"/>
    </location>
</feature>
<sequence length="215" mass="23487">MICVSELMDITGFILKGSLITIELFLITAIFSIPLGGIVAVGKISKIKPLKVILSLYTWAFRGTPLLLQLFFAYFGLPVIGIRLSPLAAASLAFTINYAAYLAEIFRAGIESIDRGQFEAAKALGMNYYETITKIIIPQAIRNVLPAVCNESINLVKDSALVATIGVGDLLRAAKEVVTRDFTITPFFIAAALYLLITSVLVMGFRQLEKKYSVK</sequence>
<keyword evidence="6 8" id="KW-1133">Transmembrane helix</keyword>
<dbReference type="KEGG" id="ckr:CKR_0629"/>
<dbReference type="HOGENOM" id="CLU_019602_1_1_9"/>
<reference evidence="11" key="1">
    <citation type="submission" date="2005-09" db="EMBL/GenBank/DDBJ databases">
        <title>Complete genome sequence of Clostridium kluyveri and comparative genomics of Clostridia species.</title>
        <authorList>
            <person name="Inui M."/>
            <person name="Nonaka H."/>
            <person name="Shinoda Y."/>
            <person name="Ikenaga Y."/>
            <person name="Abe M."/>
            <person name="Naito K."/>
            <person name="Vertes A.A."/>
            <person name="Yukawa H."/>
        </authorList>
    </citation>
    <scope>NUCLEOTIDE SEQUENCE [LARGE SCALE GENOMIC DNA]</scope>
    <source>
        <strain evidence="11">NBRC 12016</strain>
    </source>
</reference>
<keyword evidence="3" id="KW-1003">Cell membrane</keyword>
<keyword evidence="5" id="KW-0029">Amino-acid transport</keyword>
<comment type="similarity">
    <text evidence="8">Belongs to the binding-protein-dependent transport system permease family.</text>
</comment>
<name>B9DZK5_CLOK1</name>
<evidence type="ECO:0000256" key="6">
    <source>
        <dbReference type="ARBA" id="ARBA00022989"/>
    </source>
</evidence>
<dbReference type="Gene3D" id="1.10.3720.10">
    <property type="entry name" value="MetI-like"/>
    <property type="match status" value="1"/>
</dbReference>
<dbReference type="GO" id="GO:0043190">
    <property type="term" value="C:ATP-binding cassette (ABC) transporter complex"/>
    <property type="evidence" value="ECO:0007669"/>
    <property type="project" value="InterPro"/>
</dbReference>
<feature type="transmembrane region" description="Helical" evidence="8">
    <location>
        <begin position="20"/>
        <end position="42"/>
    </location>
</feature>
<dbReference type="Pfam" id="PF00528">
    <property type="entry name" value="BPD_transp_1"/>
    <property type="match status" value="1"/>
</dbReference>
<evidence type="ECO:0000256" key="4">
    <source>
        <dbReference type="ARBA" id="ARBA00022692"/>
    </source>
</evidence>
<dbReference type="CDD" id="cd06261">
    <property type="entry name" value="TM_PBP2"/>
    <property type="match status" value="1"/>
</dbReference>
<evidence type="ECO:0000256" key="5">
    <source>
        <dbReference type="ARBA" id="ARBA00022970"/>
    </source>
</evidence>
<dbReference type="GO" id="GO:0006865">
    <property type="term" value="P:amino acid transport"/>
    <property type="evidence" value="ECO:0007669"/>
    <property type="project" value="UniProtKB-KW"/>
</dbReference>
<evidence type="ECO:0000313" key="11">
    <source>
        <dbReference type="Proteomes" id="UP000007969"/>
    </source>
</evidence>
<dbReference type="InterPro" id="IPR043429">
    <property type="entry name" value="ArtM/GltK/GlnP/TcyL/YhdX-like"/>
</dbReference>
<gene>
    <name evidence="10" type="ordered locus">CKR_0629</name>
</gene>
<accession>B9DZK5</accession>
<keyword evidence="4 8" id="KW-0812">Transmembrane</keyword>
<proteinExistence type="inferred from homology"/>
<protein>
    <recommendedName>
        <fullName evidence="9">ABC transmembrane type-1 domain-containing protein</fullName>
    </recommendedName>
</protein>
<comment type="subcellular location">
    <subcellularLocation>
        <location evidence="1 8">Cell membrane</location>
        <topology evidence="1 8">Multi-pass membrane protein</topology>
    </subcellularLocation>
</comment>
<dbReference type="SUPFAM" id="SSF161098">
    <property type="entry name" value="MetI-like"/>
    <property type="match status" value="1"/>
</dbReference>
<dbReference type="Proteomes" id="UP000007969">
    <property type="component" value="Chromosome"/>
</dbReference>
<evidence type="ECO:0000256" key="3">
    <source>
        <dbReference type="ARBA" id="ARBA00022475"/>
    </source>
</evidence>
<dbReference type="FunFam" id="1.10.3720.10:FF:000006">
    <property type="entry name" value="Glutamate/aspartate ABC transporter, permease protein GltK"/>
    <property type="match status" value="1"/>
</dbReference>
<evidence type="ECO:0000256" key="1">
    <source>
        <dbReference type="ARBA" id="ARBA00004651"/>
    </source>
</evidence>
<evidence type="ECO:0000259" key="9">
    <source>
        <dbReference type="PROSITE" id="PS50928"/>
    </source>
</evidence>
<feature type="transmembrane region" description="Helical" evidence="8">
    <location>
        <begin position="184"/>
        <end position="205"/>
    </location>
</feature>
<dbReference type="GO" id="GO:0022857">
    <property type="term" value="F:transmembrane transporter activity"/>
    <property type="evidence" value="ECO:0007669"/>
    <property type="project" value="InterPro"/>
</dbReference>
<dbReference type="InterPro" id="IPR000515">
    <property type="entry name" value="MetI-like"/>
</dbReference>
<keyword evidence="7 8" id="KW-0472">Membrane</keyword>
<dbReference type="NCBIfam" id="TIGR01726">
    <property type="entry name" value="HEQRo_perm_3TM"/>
    <property type="match status" value="1"/>
</dbReference>
<feature type="transmembrane region" description="Helical" evidence="8">
    <location>
        <begin position="54"/>
        <end position="77"/>
    </location>
</feature>
<dbReference type="PANTHER" id="PTHR30614">
    <property type="entry name" value="MEMBRANE COMPONENT OF AMINO ACID ABC TRANSPORTER"/>
    <property type="match status" value="1"/>
</dbReference>
<dbReference type="AlphaFoldDB" id="B9DZK5"/>
<dbReference type="InterPro" id="IPR010065">
    <property type="entry name" value="AA_ABC_transptr_permease_3TM"/>
</dbReference>
<evidence type="ECO:0000313" key="10">
    <source>
        <dbReference type="EMBL" id="BAH05680.1"/>
    </source>
</evidence>
<dbReference type="PROSITE" id="PS50928">
    <property type="entry name" value="ABC_TM1"/>
    <property type="match status" value="1"/>
</dbReference>
<evidence type="ECO:0000256" key="7">
    <source>
        <dbReference type="ARBA" id="ARBA00023136"/>
    </source>
</evidence>
<evidence type="ECO:0000256" key="8">
    <source>
        <dbReference type="RuleBase" id="RU363032"/>
    </source>
</evidence>
<dbReference type="PANTHER" id="PTHR30614:SF0">
    <property type="entry name" value="L-CYSTINE TRANSPORT SYSTEM PERMEASE PROTEIN TCYL"/>
    <property type="match status" value="1"/>
</dbReference>
<organism evidence="10 11">
    <name type="scientific">Clostridium kluyveri (strain NBRC 12016)</name>
    <dbReference type="NCBI Taxonomy" id="583346"/>
    <lineage>
        <taxon>Bacteria</taxon>
        <taxon>Bacillati</taxon>
        <taxon>Bacillota</taxon>
        <taxon>Clostridia</taxon>
        <taxon>Eubacteriales</taxon>
        <taxon>Clostridiaceae</taxon>
        <taxon>Clostridium</taxon>
    </lineage>
</organism>
<evidence type="ECO:0000256" key="2">
    <source>
        <dbReference type="ARBA" id="ARBA00022448"/>
    </source>
</evidence>
<dbReference type="InterPro" id="IPR035906">
    <property type="entry name" value="MetI-like_sf"/>
</dbReference>
<dbReference type="EMBL" id="AP009049">
    <property type="protein sequence ID" value="BAH05680.1"/>
    <property type="molecule type" value="Genomic_DNA"/>
</dbReference>